<evidence type="ECO:0000313" key="3">
    <source>
        <dbReference type="Proteomes" id="UP000008784"/>
    </source>
</evidence>
<comment type="caution">
    <text evidence="2">The sequence shown here is derived from an EMBL/GenBank/DDBJ whole genome shotgun (WGS) entry which is preliminary data.</text>
</comment>
<dbReference type="HOGENOM" id="CLU_3049895_0_0_1"/>
<gene>
    <name evidence="2" type="ORF">AOL_s00054g754</name>
</gene>
<dbReference type="Proteomes" id="UP000008784">
    <property type="component" value="Unassembled WGS sequence"/>
</dbReference>
<organism evidence="2 3">
    <name type="scientific">Arthrobotrys oligospora (strain ATCC 24927 / CBS 115.81 / DSM 1491)</name>
    <name type="common">Nematode-trapping fungus</name>
    <name type="synonym">Didymozoophaga oligospora</name>
    <dbReference type="NCBI Taxonomy" id="756982"/>
    <lineage>
        <taxon>Eukaryota</taxon>
        <taxon>Fungi</taxon>
        <taxon>Dikarya</taxon>
        <taxon>Ascomycota</taxon>
        <taxon>Pezizomycotina</taxon>
        <taxon>Orbiliomycetes</taxon>
        <taxon>Orbiliales</taxon>
        <taxon>Orbiliaceae</taxon>
        <taxon>Orbilia</taxon>
        <taxon>Orbilia oligospora</taxon>
    </lineage>
</organism>
<reference evidence="2 3" key="1">
    <citation type="journal article" date="2011" name="PLoS Pathog.">
        <title>Genomic and proteomic analyses of the fungus Arthrobotrys oligospora provide insights into nematode-trap formation.</title>
        <authorList>
            <person name="Yang J."/>
            <person name="Wang L."/>
            <person name="Ji X."/>
            <person name="Feng Y."/>
            <person name="Li X."/>
            <person name="Zou C."/>
            <person name="Xu J."/>
            <person name="Ren Y."/>
            <person name="Mi Q."/>
            <person name="Wu J."/>
            <person name="Liu S."/>
            <person name="Liu Y."/>
            <person name="Huang X."/>
            <person name="Wang H."/>
            <person name="Niu X."/>
            <person name="Li J."/>
            <person name="Liang L."/>
            <person name="Luo Y."/>
            <person name="Ji K."/>
            <person name="Zhou W."/>
            <person name="Yu Z."/>
            <person name="Li G."/>
            <person name="Liu Y."/>
            <person name="Li L."/>
            <person name="Qiao M."/>
            <person name="Feng L."/>
            <person name="Zhang K.-Q."/>
        </authorList>
    </citation>
    <scope>NUCLEOTIDE SEQUENCE [LARGE SCALE GENOMIC DNA]</scope>
    <source>
        <strain evidence="3">ATCC 24927 / CBS 115.81 / DSM 1491</strain>
    </source>
</reference>
<sequence length="54" mass="5995">MANEYDRQLDIRRSEGLHLHGSAAECRKLLQPGSTSKRATTRGHGYDGHVKTGM</sequence>
<feature type="compositionally biased region" description="Basic and acidic residues" evidence="1">
    <location>
        <begin position="44"/>
        <end position="54"/>
    </location>
</feature>
<accession>G1X7B0</accession>
<keyword evidence="3" id="KW-1185">Reference proteome</keyword>
<name>G1X7B0_ARTOA</name>
<dbReference type="EMBL" id="ADOT01000092">
    <property type="protein sequence ID" value="EGX51018.1"/>
    <property type="molecule type" value="Genomic_DNA"/>
</dbReference>
<dbReference type="RefSeq" id="XP_011120372.1">
    <property type="nucleotide sequence ID" value="XM_011122070.1"/>
</dbReference>
<evidence type="ECO:0000256" key="1">
    <source>
        <dbReference type="SAM" id="MobiDB-lite"/>
    </source>
</evidence>
<protein>
    <submittedName>
        <fullName evidence="2">Uncharacterized protein</fullName>
    </submittedName>
</protein>
<dbReference type="AlphaFoldDB" id="G1X7B0"/>
<dbReference type="InParanoid" id="G1X7B0"/>
<evidence type="ECO:0000313" key="2">
    <source>
        <dbReference type="EMBL" id="EGX51018.1"/>
    </source>
</evidence>
<proteinExistence type="predicted"/>
<feature type="region of interest" description="Disordered" evidence="1">
    <location>
        <begin position="29"/>
        <end position="54"/>
    </location>
</feature>
<dbReference type="GeneID" id="22891331"/>